<dbReference type="SUPFAM" id="SSF51366">
    <property type="entry name" value="Ribulose-phoshate binding barrel"/>
    <property type="match status" value="1"/>
</dbReference>
<organism evidence="2 3">
    <name type="scientific">Halocaridina rubra</name>
    <name type="common">Hawaiian red shrimp</name>
    <dbReference type="NCBI Taxonomy" id="373956"/>
    <lineage>
        <taxon>Eukaryota</taxon>
        <taxon>Metazoa</taxon>
        <taxon>Ecdysozoa</taxon>
        <taxon>Arthropoda</taxon>
        <taxon>Crustacea</taxon>
        <taxon>Multicrustacea</taxon>
        <taxon>Malacostraca</taxon>
        <taxon>Eumalacostraca</taxon>
        <taxon>Eucarida</taxon>
        <taxon>Decapoda</taxon>
        <taxon>Pleocyemata</taxon>
        <taxon>Caridea</taxon>
        <taxon>Atyoidea</taxon>
        <taxon>Atyidae</taxon>
        <taxon>Halocaridina</taxon>
    </lineage>
</organism>
<dbReference type="Pfam" id="PF03437">
    <property type="entry name" value="BtpA"/>
    <property type="match status" value="1"/>
</dbReference>
<proteinExistence type="inferred from homology"/>
<reference evidence="2 3" key="1">
    <citation type="submission" date="2023-11" db="EMBL/GenBank/DDBJ databases">
        <title>Halocaridina rubra genome assembly.</title>
        <authorList>
            <person name="Smith C."/>
        </authorList>
    </citation>
    <scope>NUCLEOTIDE SEQUENCE [LARGE SCALE GENOMIC DNA]</scope>
    <source>
        <strain evidence="2">EP-1</strain>
        <tissue evidence="2">Whole</tissue>
    </source>
</reference>
<protein>
    <recommendedName>
        <fullName evidence="4">BtpA family membrane complex biogenesis protein</fullName>
    </recommendedName>
</protein>
<keyword evidence="3" id="KW-1185">Reference proteome</keyword>
<dbReference type="NCBIfam" id="TIGR00259">
    <property type="entry name" value="thylakoid_BtpA"/>
    <property type="match status" value="1"/>
</dbReference>
<dbReference type="AlphaFoldDB" id="A0AAN8ZYH8"/>
<dbReference type="PIRSF" id="PIRSF005956">
    <property type="entry name" value="BtpA"/>
    <property type="match status" value="1"/>
</dbReference>
<dbReference type="InterPro" id="IPR005137">
    <property type="entry name" value="BtpA"/>
</dbReference>
<evidence type="ECO:0000313" key="2">
    <source>
        <dbReference type="EMBL" id="KAK7026704.1"/>
    </source>
</evidence>
<name>A0AAN8ZYH8_HALRR</name>
<comment type="caution">
    <text evidence="2">The sequence shown here is derived from an EMBL/GenBank/DDBJ whole genome shotgun (WGS) entry which is preliminary data.</text>
</comment>
<dbReference type="PANTHER" id="PTHR21381:SF3">
    <property type="entry name" value="SGC REGION PROTEIN SGCQ-RELATED"/>
    <property type="match status" value="1"/>
</dbReference>
<sequence>MAFARFTSLFTRTKGAVIGMVHVKPLPGTPLSQHVMKDIVEIACQEAEIYKNSGVDGILIENMFDLPYLQASSLGPETVACMTRVCQEVRDITPSHIPCGVQILAGGNKEAVAVSKACGLQFIRAECFVFSHVADEGLMNASAGSLLRYRRSVGAEDILIFTDIKKKHSAHAITSDVDIVEMAQAAQFFLADGVIITGSSTGQEADNTELEAVCRHIDLPILIGSGITKDNVHKYVGANAFIVGSHFKKNGKWYEDLEKDRVEAFINALNKSRE</sequence>
<dbReference type="Gene3D" id="3.20.20.70">
    <property type="entry name" value="Aldolase class I"/>
    <property type="match status" value="1"/>
</dbReference>
<gene>
    <name evidence="2" type="ORF">SK128_019311</name>
</gene>
<dbReference type="InterPro" id="IPR013785">
    <property type="entry name" value="Aldolase_TIM"/>
</dbReference>
<dbReference type="Proteomes" id="UP001381693">
    <property type="component" value="Unassembled WGS sequence"/>
</dbReference>
<evidence type="ECO:0008006" key="4">
    <source>
        <dbReference type="Google" id="ProtNLM"/>
    </source>
</evidence>
<evidence type="ECO:0000313" key="3">
    <source>
        <dbReference type="Proteomes" id="UP001381693"/>
    </source>
</evidence>
<dbReference type="InterPro" id="IPR011060">
    <property type="entry name" value="RibuloseP-bd_barrel"/>
</dbReference>
<evidence type="ECO:0000256" key="1">
    <source>
        <dbReference type="ARBA" id="ARBA00006007"/>
    </source>
</evidence>
<dbReference type="PANTHER" id="PTHR21381">
    <property type="entry name" value="ZGC:162297"/>
    <property type="match status" value="1"/>
</dbReference>
<comment type="similarity">
    <text evidence="1">Belongs to the BtpA family.</text>
</comment>
<accession>A0AAN8ZYH8</accession>
<dbReference type="EMBL" id="JAXCGZ010022702">
    <property type="protein sequence ID" value="KAK7026704.1"/>
    <property type="molecule type" value="Genomic_DNA"/>
</dbReference>